<dbReference type="PROSITE" id="PS00149">
    <property type="entry name" value="SULFATASE_2"/>
    <property type="match status" value="1"/>
</dbReference>
<evidence type="ECO:0000259" key="5">
    <source>
        <dbReference type="Pfam" id="PF00884"/>
    </source>
</evidence>
<dbReference type="Pfam" id="PF00884">
    <property type="entry name" value="Sulfatase"/>
    <property type="match status" value="1"/>
</dbReference>
<dbReference type="EMBL" id="DWUP01000194">
    <property type="protein sequence ID" value="HJD53727.1"/>
    <property type="molecule type" value="Genomic_DNA"/>
</dbReference>
<dbReference type="PANTHER" id="PTHR43751:SF6">
    <property type="entry name" value="N-ACETYLGALACTOSAMINE-6-O-SULFATASE"/>
    <property type="match status" value="1"/>
</dbReference>
<dbReference type="AlphaFoldDB" id="A0A9D2UJP2"/>
<gene>
    <name evidence="6" type="ORF">IAA93_08400</name>
</gene>
<evidence type="ECO:0000313" key="6">
    <source>
        <dbReference type="EMBL" id="HJD53727.1"/>
    </source>
</evidence>
<reference evidence="6" key="1">
    <citation type="journal article" date="2021" name="PeerJ">
        <title>Extensive microbial diversity within the chicken gut microbiome revealed by metagenomics and culture.</title>
        <authorList>
            <person name="Gilroy R."/>
            <person name="Ravi A."/>
            <person name="Getino M."/>
            <person name="Pursley I."/>
            <person name="Horton D.L."/>
            <person name="Alikhan N.F."/>
            <person name="Baker D."/>
            <person name="Gharbi K."/>
            <person name="Hall N."/>
            <person name="Watson M."/>
            <person name="Adriaenssens E.M."/>
            <person name="Foster-Nyarko E."/>
            <person name="Jarju S."/>
            <person name="Secka A."/>
            <person name="Antonio M."/>
            <person name="Oren A."/>
            <person name="Chaudhuri R.R."/>
            <person name="La Ragione R."/>
            <person name="Hildebrand F."/>
            <person name="Pallen M.J."/>
        </authorList>
    </citation>
    <scope>NUCLEOTIDE SEQUENCE</scope>
    <source>
        <strain evidence="6">MalCec1-1739</strain>
    </source>
</reference>
<name>A0A9D2UJP2_9BACT</name>
<feature type="modified residue" description="3-oxoalanine (Ser)" evidence="3">
    <location>
        <position position="75"/>
    </location>
</feature>
<comment type="similarity">
    <text evidence="1">Belongs to the sulfatase family.</text>
</comment>
<keyword evidence="4" id="KW-0732">Signal</keyword>
<dbReference type="PANTHER" id="PTHR43751">
    <property type="entry name" value="SULFATASE"/>
    <property type="match status" value="1"/>
</dbReference>
<dbReference type="InterPro" id="IPR017850">
    <property type="entry name" value="Alkaline_phosphatase_core_sf"/>
</dbReference>
<evidence type="ECO:0000256" key="1">
    <source>
        <dbReference type="ARBA" id="ARBA00008779"/>
    </source>
</evidence>
<protein>
    <submittedName>
        <fullName evidence="6">Sulfatase-like hydrolase/transferase</fullName>
    </submittedName>
</protein>
<dbReference type="Gene3D" id="3.40.720.10">
    <property type="entry name" value="Alkaline Phosphatase, subunit A"/>
    <property type="match status" value="1"/>
</dbReference>
<evidence type="ECO:0000256" key="4">
    <source>
        <dbReference type="SAM" id="SignalP"/>
    </source>
</evidence>
<dbReference type="InterPro" id="IPR052701">
    <property type="entry name" value="GAG_Ulvan_Degrading_Sulfatases"/>
</dbReference>
<accession>A0A9D2UJP2</accession>
<dbReference type="PROSITE" id="PS00523">
    <property type="entry name" value="SULFATASE_1"/>
    <property type="match status" value="1"/>
</dbReference>
<dbReference type="InterPro" id="IPR024607">
    <property type="entry name" value="Sulfatase_CS"/>
</dbReference>
<keyword evidence="2 6" id="KW-0378">Hydrolase</keyword>
<comment type="caution">
    <text evidence="6">The sequence shown here is derived from an EMBL/GenBank/DDBJ whole genome shotgun (WGS) entry which is preliminary data.</text>
</comment>
<feature type="signal peptide" evidence="4">
    <location>
        <begin position="1"/>
        <end position="23"/>
    </location>
</feature>
<dbReference type="Proteomes" id="UP000787625">
    <property type="component" value="Unassembled WGS sequence"/>
</dbReference>
<sequence length="518" mass="55680">MMRRLFASIVTGTVAAATCAVVAGEHPNVVLIYADDLGWGDLGCYGSPDVLTPNADRLAAEGRLMTGAHAAAATSTPSRFALLTGMYAFRQDGTDVANGDAAMIISPETYTLADMMRSAGYVTAVIGKWHLGLGRESGRQDWNAPLDGTPADLGFDYSYIMAATADRVPCIFIEDGMIANPDPEHPVEVSYTHPFDGEPDYRANPGLAYKQQSSHGHDNSIINGIGRIGYMKGGGASIWRDEDIADSITARAVRFIEAHRHEPFFLYFATNDIHVPRMPHERFRGKSPLGLRGEAIMQLDWSVGRIMQALDEAGIADDTILILTSDNGPVIDDGYCDRAAELLGSHRPWGAMRGTKYSVFEAGTCVPALVRWPAVIPAGTRTDALATQVDLLCSLASVVGAAVPADAAPDSRDSSPAWFGSGTGEGRAWIVEQGYTLALVTPGWKYVAPSHYPGVVPWGVAVPSGCDTVPQLFKDGDETRNVARQYPAQTETMKLMLDSIVGLRHVSSAGCRRECDER</sequence>
<feature type="domain" description="Sulfatase N-terminal" evidence="5">
    <location>
        <begin position="27"/>
        <end position="400"/>
    </location>
</feature>
<comment type="PTM">
    <text evidence="3">The conversion to 3-oxoalanine (also known as C-formylglycine, FGly), of a serine or cysteine residue in prokaryotes and of a cysteine residue in eukaryotes, is critical for catalytic activity.</text>
</comment>
<feature type="chain" id="PRO_5039196751" evidence="4">
    <location>
        <begin position="24"/>
        <end position="518"/>
    </location>
</feature>
<dbReference type="SUPFAM" id="SSF53649">
    <property type="entry name" value="Alkaline phosphatase-like"/>
    <property type="match status" value="1"/>
</dbReference>
<reference evidence="6" key="2">
    <citation type="submission" date="2021-04" db="EMBL/GenBank/DDBJ databases">
        <authorList>
            <person name="Gilroy R."/>
        </authorList>
    </citation>
    <scope>NUCLEOTIDE SEQUENCE</scope>
    <source>
        <strain evidence="6">MalCec1-1739</strain>
    </source>
</reference>
<evidence type="ECO:0000256" key="3">
    <source>
        <dbReference type="PIRSR" id="PIRSR600917-52"/>
    </source>
</evidence>
<evidence type="ECO:0000313" key="7">
    <source>
        <dbReference type="Proteomes" id="UP000787625"/>
    </source>
</evidence>
<dbReference type="InterPro" id="IPR000917">
    <property type="entry name" value="Sulfatase_N"/>
</dbReference>
<dbReference type="GO" id="GO:0016787">
    <property type="term" value="F:hydrolase activity"/>
    <property type="evidence" value="ECO:0007669"/>
    <property type="project" value="UniProtKB-KW"/>
</dbReference>
<organism evidence="6 7">
    <name type="scientific">Candidatus Avibacteroides avistercoris</name>
    <dbReference type="NCBI Taxonomy" id="2840690"/>
    <lineage>
        <taxon>Bacteria</taxon>
        <taxon>Pseudomonadati</taxon>
        <taxon>Bacteroidota</taxon>
        <taxon>Bacteroidia</taxon>
        <taxon>Bacteroidales</taxon>
        <taxon>Bacteroidaceae</taxon>
        <taxon>Bacteroidaceae incertae sedis</taxon>
        <taxon>Candidatus Avibacteroides</taxon>
    </lineage>
</organism>
<evidence type="ECO:0000256" key="2">
    <source>
        <dbReference type="ARBA" id="ARBA00022801"/>
    </source>
</evidence>
<proteinExistence type="inferred from homology"/>